<accession>A0AAD5UTW2</accession>
<feature type="region of interest" description="Disordered" evidence="1">
    <location>
        <begin position="25"/>
        <end position="79"/>
    </location>
</feature>
<organism evidence="2 3">
    <name type="scientific">Meripilus lineatus</name>
    <dbReference type="NCBI Taxonomy" id="2056292"/>
    <lineage>
        <taxon>Eukaryota</taxon>
        <taxon>Fungi</taxon>
        <taxon>Dikarya</taxon>
        <taxon>Basidiomycota</taxon>
        <taxon>Agaricomycotina</taxon>
        <taxon>Agaricomycetes</taxon>
        <taxon>Polyporales</taxon>
        <taxon>Meripilaceae</taxon>
        <taxon>Meripilus</taxon>
    </lineage>
</organism>
<feature type="region of interest" description="Disordered" evidence="1">
    <location>
        <begin position="589"/>
        <end position="612"/>
    </location>
</feature>
<dbReference type="Pfam" id="PF02992">
    <property type="entry name" value="Transposase_21"/>
    <property type="match status" value="1"/>
</dbReference>
<feature type="compositionally biased region" description="Basic and acidic residues" evidence="1">
    <location>
        <begin position="603"/>
        <end position="612"/>
    </location>
</feature>
<protein>
    <recommendedName>
        <fullName evidence="4">Transposase family Tnp2 protein</fullName>
    </recommendedName>
</protein>
<dbReference type="AlphaFoldDB" id="A0AAD5UTW2"/>
<comment type="caution">
    <text evidence="2">The sequence shown here is derived from an EMBL/GenBank/DDBJ whole genome shotgun (WGS) entry which is preliminary data.</text>
</comment>
<evidence type="ECO:0008006" key="4">
    <source>
        <dbReference type="Google" id="ProtNLM"/>
    </source>
</evidence>
<proteinExistence type="predicted"/>
<sequence length="612" mass="68747">MSKKSRADLKLCSCSSLQANRHASGLPELPYRSHISTPSISQAQTSRRDATAAASTGDIHTAMEPMPEIHEADSEDPEIDIENTIRRIASRLRSQDHSSMAQASESESESDEGELEDEDEGETMGNDATGESEYEAISVWDELSELIWNDVRPQASDLTETDMSYIRAFAFKVDEHLSERAFAKLPYVFPDSELGSLKSIRTRIAQLSGLEPTPHDCCVNTCCCFTGKNADCSTCPYCHEPRFDAQGKPRNRFIYIPVIPRLQSCYSNPTLAKLMRHRAEDHIHTPDKVTDVMDSNVYRNLLGKHIIVDGKPLPYTYFSDPRHMAMGLSSDGFCPFRRRKKTAWPLILFDYNLPPDIRFHLEHILLVGIIPGPKKPKDADLFLWPLVQEFLRLAVGVHTWDAYSDSFFQLCAFIILVFGDIPAISLLMRMKGHNGISPCCLCSIQGIPSQEARKTTYYVPLDRSRHPDAGTSSPRVYNASNLPMRTHAQFLSQAQEVESARTITEENHLAQIYGIKGVPVLSYLSSLSFPDSFPYDFMHLIWENVVKNLISLWTGQFKGLDEGREEYVLAPSVWKAIGEACNNSGQSIPSAYGPRPFDVDEPPVERLSKSPF</sequence>
<evidence type="ECO:0000313" key="3">
    <source>
        <dbReference type="Proteomes" id="UP001212997"/>
    </source>
</evidence>
<dbReference type="InterPro" id="IPR004242">
    <property type="entry name" value="Transposase_21"/>
</dbReference>
<feature type="compositionally biased region" description="Acidic residues" evidence="1">
    <location>
        <begin position="106"/>
        <end position="122"/>
    </location>
</feature>
<name>A0AAD5UTW2_9APHY</name>
<evidence type="ECO:0000256" key="1">
    <source>
        <dbReference type="SAM" id="MobiDB-lite"/>
    </source>
</evidence>
<reference evidence="2" key="1">
    <citation type="submission" date="2022-07" db="EMBL/GenBank/DDBJ databases">
        <title>Genome Sequence of Physisporinus lineatus.</title>
        <authorList>
            <person name="Buettner E."/>
        </authorList>
    </citation>
    <scope>NUCLEOTIDE SEQUENCE</scope>
    <source>
        <strain evidence="2">VT162</strain>
    </source>
</reference>
<gene>
    <name evidence="2" type="ORF">NLI96_g11613</name>
</gene>
<evidence type="ECO:0000313" key="2">
    <source>
        <dbReference type="EMBL" id="KAJ3475772.1"/>
    </source>
</evidence>
<dbReference type="EMBL" id="JANAWD010000801">
    <property type="protein sequence ID" value="KAJ3475772.1"/>
    <property type="molecule type" value="Genomic_DNA"/>
</dbReference>
<keyword evidence="3" id="KW-1185">Reference proteome</keyword>
<feature type="region of interest" description="Disordered" evidence="1">
    <location>
        <begin position="91"/>
        <end position="132"/>
    </location>
</feature>
<dbReference type="Proteomes" id="UP001212997">
    <property type="component" value="Unassembled WGS sequence"/>
</dbReference>